<dbReference type="InterPro" id="IPR045043">
    <property type="entry name" value="Lea14-like"/>
</dbReference>
<dbReference type="SUPFAM" id="SSF117070">
    <property type="entry name" value="LEA14-like"/>
    <property type="match status" value="2"/>
</dbReference>
<dbReference type="InterPro" id="IPR004864">
    <property type="entry name" value="LEA_2"/>
</dbReference>
<dbReference type="GO" id="GO:0009269">
    <property type="term" value="P:response to desiccation"/>
    <property type="evidence" value="ECO:0007669"/>
    <property type="project" value="InterPro"/>
</dbReference>
<gene>
    <name evidence="4" type="ORF">CK503_15015</name>
</gene>
<comment type="caution">
    <text evidence="4">The sequence shown here is derived from an EMBL/GenBank/DDBJ whole genome shotgun (WGS) entry which is preliminary data.</text>
</comment>
<comment type="similarity">
    <text evidence="1">Belongs to the LEA type 2 family.</text>
</comment>
<evidence type="ECO:0000259" key="3">
    <source>
        <dbReference type="SMART" id="SM00769"/>
    </source>
</evidence>
<dbReference type="AlphaFoldDB" id="A0A2A2G7G2"/>
<evidence type="ECO:0000256" key="1">
    <source>
        <dbReference type="ARBA" id="ARBA00005960"/>
    </source>
</evidence>
<feature type="domain" description="Water stress and hypersensitive response" evidence="3">
    <location>
        <begin position="163"/>
        <end position="279"/>
    </location>
</feature>
<dbReference type="Proteomes" id="UP000218831">
    <property type="component" value="Unassembled WGS sequence"/>
</dbReference>
<evidence type="ECO:0000313" key="4">
    <source>
        <dbReference type="EMBL" id="PAU92799.1"/>
    </source>
</evidence>
<dbReference type="EMBL" id="NSKE01000013">
    <property type="protein sequence ID" value="PAU92799.1"/>
    <property type="molecule type" value="Genomic_DNA"/>
</dbReference>
<proteinExistence type="inferred from homology"/>
<dbReference type="Pfam" id="PF03168">
    <property type="entry name" value="LEA_2"/>
    <property type="match status" value="2"/>
</dbReference>
<reference evidence="4 5" key="1">
    <citation type="submission" date="2017-08" db="EMBL/GenBank/DDBJ databases">
        <title>Aliifodinibius alkalisoli sp. nov., isolated from saline alkaline soil.</title>
        <authorList>
            <person name="Liu D."/>
            <person name="Zhang G."/>
        </authorList>
    </citation>
    <scope>NUCLEOTIDE SEQUENCE [LARGE SCALE GENOMIC DNA]</scope>
    <source>
        <strain evidence="4 5">WN023</strain>
    </source>
</reference>
<dbReference type="PANTHER" id="PTHR31459">
    <property type="match status" value="1"/>
</dbReference>
<feature type="chain" id="PRO_5012787704" description="Water stress and hypersensitive response domain-containing protein" evidence="2">
    <location>
        <begin position="24"/>
        <end position="289"/>
    </location>
</feature>
<sequence>MTFPKYISVILLTCALFLLDGCAALEDLSNSIQKPKLSVENVRVSDFNFEEMELTYDIKVDNPNALSVKMLAYDYNLDINENTLVNGNQKKELAIEASGASTFQVPMRLNFADVYQSVQNLRDSDEATYSFLSNLTFDLPALGKTNVPVSKKGQIPLLKTPEISLEDFEVTGVNFSSADINLQLSFDNPNSFGIDVNALNYDLIINGDQWADGTALRGTTIEEKGVTMLNIPISLNISQMGISAYRLLTGGETFDYHIKGNFDLNARHELLGQTTFDFLRSGNLSLPPN</sequence>
<dbReference type="PANTHER" id="PTHR31459:SF2">
    <property type="entry name" value="OS03G0843300 PROTEIN"/>
    <property type="match status" value="1"/>
</dbReference>
<keyword evidence="2" id="KW-0732">Signal</keyword>
<keyword evidence="5" id="KW-1185">Reference proteome</keyword>
<dbReference type="InterPro" id="IPR013990">
    <property type="entry name" value="WHy-dom"/>
</dbReference>
<feature type="signal peptide" evidence="2">
    <location>
        <begin position="1"/>
        <end position="23"/>
    </location>
</feature>
<dbReference type="OrthoDB" id="1523713at2"/>
<protein>
    <recommendedName>
        <fullName evidence="3">Water stress and hypersensitive response domain-containing protein</fullName>
    </recommendedName>
</protein>
<evidence type="ECO:0000256" key="2">
    <source>
        <dbReference type="SAM" id="SignalP"/>
    </source>
</evidence>
<name>A0A2A2G7G2_9BACT</name>
<evidence type="ECO:0000313" key="5">
    <source>
        <dbReference type="Proteomes" id="UP000218831"/>
    </source>
</evidence>
<feature type="domain" description="Water stress and hypersensitive response" evidence="3">
    <location>
        <begin position="37"/>
        <end position="154"/>
    </location>
</feature>
<accession>A0A2A2G7G2</accession>
<organism evidence="4 5">
    <name type="scientific">Fodinibius salipaludis</name>
    <dbReference type="NCBI Taxonomy" id="2032627"/>
    <lineage>
        <taxon>Bacteria</taxon>
        <taxon>Pseudomonadati</taxon>
        <taxon>Balneolota</taxon>
        <taxon>Balneolia</taxon>
        <taxon>Balneolales</taxon>
        <taxon>Balneolaceae</taxon>
        <taxon>Fodinibius</taxon>
    </lineage>
</organism>
<dbReference type="Gene3D" id="2.60.40.1820">
    <property type="match status" value="2"/>
</dbReference>
<dbReference type="SMART" id="SM00769">
    <property type="entry name" value="WHy"/>
    <property type="match status" value="2"/>
</dbReference>